<evidence type="ECO:0000313" key="2">
    <source>
        <dbReference type="EMBL" id="MPC28885.1"/>
    </source>
</evidence>
<dbReference type="Proteomes" id="UP000324222">
    <property type="component" value="Unassembled WGS sequence"/>
</dbReference>
<keyword evidence="3" id="KW-1185">Reference proteome</keyword>
<dbReference type="EMBL" id="VSRR010001983">
    <property type="protein sequence ID" value="MPC28885.1"/>
    <property type="molecule type" value="Genomic_DNA"/>
</dbReference>
<feature type="compositionally biased region" description="Polar residues" evidence="1">
    <location>
        <begin position="14"/>
        <end position="31"/>
    </location>
</feature>
<feature type="region of interest" description="Disordered" evidence="1">
    <location>
        <begin position="1"/>
        <end position="35"/>
    </location>
</feature>
<protein>
    <submittedName>
        <fullName evidence="2">Uncharacterized protein</fullName>
    </submittedName>
</protein>
<dbReference type="AlphaFoldDB" id="A0A5B7E6D2"/>
<comment type="caution">
    <text evidence="2">The sequence shown here is derived from an EMBL/GenBank/DDBJ whole genome shotgun (WGS) entry which is preliminary data.</text>
</comment>
<sequence>MAPKRLISDENKEFSGSASVSEPQPSTSGFTGITPGEKWMGAEIHGMARVRWQDRRSSSEVAEMYGVSVGLRKKTLRWFRHMKRKDRKVLSKVEEVTVGGQWLCGHDLKGPSEPLSNFRVDALPLKASMEAHACLYSWRENPCHVPVIKAITSQAILASPS</sequence>
<reference evidence="2 3" key="1">
    <citation type="submission" date="2019-05" db="EMBL/GenBank/DDBJ databases">
        <title>Another draft genome of Portunus trituberculatus and its Hox gene families provides insights of decapod evolution.</title>
        <authorList>
            <person name="Jeong J.-H."/>
            <person name="Song I."/>
            <person name="Kim S."/>
            <person name="Choi T."/>
            <person name="Kim D."/>
            <person name="Ryu S."/>
            <person name="Kim W."/>
        </authorList>
    </citation>
    <scope>NUCLEOTIDE SEQUENCE [LARGE SCALE GENOMIC DNA]</scope>
    <source>
        <tissue evidence="2">Muscle</tissue>
    </source>
</reference>
<feature type="compositionally biased region" description="Basic and acidic residues" evidence="1">
    <location>
        <begin position="1"/>
        <end position="13"/>
    </location>
</feature>
<gene>
    <name evidence="2" type="ORF">E2C01_022099</name>
</gene>
<accession>A0A5B7E6D2</accession>
<organism evidence="2 3">
    <name type="scientific">Portunus trituberculatus</name>
    <name type="common">Swimming crab</name>
    <name type="synonym">Neptunus trituberculatus</name>
    <dbReference type="NCBI Taxonomy" id="210409"/>
    <lineage>
        <taxon>Eukaryota</taxon>
        <taxon>Metazoa</taxon>
        <taxon>Ecdysozoa</taxon>
        <taxon>Arthropoda</taxon>
        <taxon>Crustacea</taxon>
        <taxon>Multicrustacea</taxon>
        <taxon>Malacostraca</taxon>
        <taxon>Eumalacostraca</taxon>
        <taxon>Eucarida</taxon>
        <taxon>Decapoda</taxon>
        <taxon>Pleocyemata</taxon>
        <taxon>Brachyura</taxon>
        <taxon>Eubrachyura</taxon>
        <taxon>Portunoidea</taxon>
        <taxon>Portunidae</taxon>
        <taxon>Portuninae</taxon>
        <taxon>Portunus</taxon>
    </lineage>
</organism>
<evidence type="ECO:0000313" key="3">
    <source>
        <dbReference type="Proteomes" id="UP000324222"/>
    </source>
</evidence>
<name>A0A5B7E6D2_PORTR</name>
<proteinExistence type="predicted"/>
<evidence type="ECO:0000256" key="1">
    <source>
        <dbReference type="SAM" id="MobiDB-lite"/>
    </source>
</evidence>